<reference evidence="4 5" key="1">
    <citation type="submission" date="2018-05" db="EMBL/GenBank/DDBJ databases">
        <title>Genomic Encyclopedia of Type Strains, Phase IV (KMG-IV): sequencing the most valuable type-strain genomes for metagenomic binning, comparative biology and taxonomic classification.</title>
        <authorList>
            <person name="Goeker M."/>
        </authorList>
    </citation>
    <scope>NUCLEOTIDE SEQUENCE [LARGE SCALE GENOMIC DNA]</scope>
    <source>
        <strain evidence="4 5">DSM 103371</strain>
    </source>
</reference>
<evidence type="ECO:0000256" key="1">
    <source>
        <dbReference type="ARBA" id="ARBA00023122"/>
    </source>
</evidence>
<dbReference type="SMART" id="SM00116">
    <property type="entry name" value="CBS"/>
    <property type="match status" value="2"/>
</dbReference>
<dbReference type="Proteomes" id="UP000245390">
    <property type="component" value="Unassembled WGS sequence"/>
</dbReference>
<comment type="caution">
    <text evidence="4">The sequence shown here is derived from an EMBL/GenBank/DDBJ whole genome shotgun (WGS) entry which is preliminary data.</text>
</comment>
<evidence type="ECO:0000313" key="5">
    <source>
        <dbReference type="Proteomes" id="UP000245390"/>
    </source>
</evidence>
<feature type="domain" description="CBS" evidence="3">
    <location>
        <begin position="10"/>
        <end position="68"/>
    </location>
</feature>
<feature type="domain" description="CBS" evidence="3">
    <location>
        <begin position="77"/>
        <end position="130"/>
    </location>
</feature>
<protein>
    <submittedName>
        <fullName evidence="4">CBS domain protein</fullName>
    </submittedName>
</protein>
<sequence>MTEEVIASIMRRDFPDLVAGTPIRRAAALLVETGAAAAPVLGDDGRLMGILTQKDCFRAALHASYYREWKGCVADHMTREVIFVDVKDELVRVAEMFLNHPHRVFPVSDGTGIVGLVERSDVLARLIRMS</sequence>
<proteinExistence type="predicted"/>
<organism evidence="4 5">
    <name type="scientific">Silicimonas algicola</name>
    <dbReference type="NCBI Taxonomy" id="1826607"/>
    <lineage>
        <taxon>Bacteria</taxon>
        <taxon>Pseudomonadati</taxon>
        <taxon>Pseudomonadota</taxon>
        <taxon>Alphaproteobacteria</taxon>
        <taxon>Rhodobacterales</taxon>
        <taxon>Paracoccaceae</taxon>
    </lineage>
</organism>
<keyword evidence="5" id="KW-1185">Reference proteome</keyword>
<dbReference type="AlphaFoldDB" id="A0A316GDL1"/>
<dbReference type="PANTHER" id="PTHR43080">
    <property type="entry name" value="CBS DOMAIN-CONTAINING PROTEIN CBSX3, MITOCHONDRIAL"/>
    <property type="match status" value="1"/>
</dbReference>
<dbReference type="SUPFAM" id="SSF54631">
    <property type="entry name" value="CBS-domain pair"/>
    <property type="match status" value="1"/>
</dbReference>
<gene>
    <name evidence="4" type="ORF">C8D95_101789</name>
</gene>
<dbReference type="InterPro" id="IPR000644">
    <property type="entry name" value="CBS_dom"/>
</dbReference>
<dbReference type="PROSITE" id="PS51371">
    <property type="entry name" value="CBS"/>
    <property type="match status" value="2"/>
</dbReference>
<dbReference type="KEGG" id="salo:EF888_05385"/>
<evidence type="ECO:0000259" key="3">
    <source>
        <dbReference type="PROSITE" id="PS51371"/>
    </source>
</evidence>
<dbReference type="InterPro" id="IPR051257">
    <property type="entry name" value="Diverse_CBS-Domain"/>
</dbReference>
<dbReference type="InterPro" id="IPR046342">
    <property type="entry name" value="CBS_dom_sf"/>
</dbReference>
<evidence type="ECO:0000256" key="2">
    <source>
        <dbReference type="PROSITE-ProRule" id="PRU00703"/>
    </source>
</evidence>
<dbReference type="PANTHER" id="PTHR43080:SF26">
    <property type="entry name" value="REGULATORY PROTEIN"/>
    <property type="match status" value="1"/>
</dbReference>
<evidence type="ECO:0000313" key="4">
    <source>
        <dbReference type="EMBL" id="PWK58968.1"/>
    </source>
</evidence>
<dbReference type="Pfam" id="PF00571">
    <property type="entry name" value="CBS"/>
    <property type="match status" value="2"/>
</dbReference>
<dbReference type="RefSeq" id="WP_109757802.1">
    <property type="nucleotide sequence ID" value="NZ_CP034588.1"/>
</dbReference>
<name>A0A316GDL1_9RHOB</name>
<dbReference type="Gene3D" id="3.10.580.10">
    <property type="entry name" value="CBS-domain"/>
    <property type="match status" value="1"/>
</dbReference>
<keyword evidence="1 2" id="KW-0129">CBS domain</keyword>
<dbReference type="OrthoDB" id="9783590at2"/>
<dbReference type="EMBL" id="QGGV01000001">
    <property type="protein sequence ID" value="PWK58968.1"/>
    <property type="molecule type" value="Genomic_DNA"/>
</dbReference>
<accession>A0A316GDL1</accession>